<dbReference type="PaxDb" id="8355-A0A1L8FYQ5"/>
<evidence type="ECO:0000256" key="1">
    <source>
        <dbReference type="ARBA" id="ARBA00004651"/>
    </source>
</evidence>
<name>A0A1L8FYQ5_XENLA</name>
<keyword evidence="7 9" id="KW-0675">Receptor</keyword>
<dbReference type="InterPro" id="IPR017452">
    <property type="entry name" value="GPCR_Rhodpsn_7TM"/>
</dbReference>
<comment type="subcellular location">
    <subcellularLocation>
        <location evidence="1">Cell membrane</location>
        <topology evidence="1">Multi-pass membrane protein</topology>
    </subcellularLocation>
</comment>
<gene>
    <name evidence="12" type="primary">hrh4.c1.L</name>
</gene>
<dbReference type="Proteomes" id="UP000186698">
    <property type="component" value="Chromosome 6L"/>
</dbReference>
<evidence type="ECO:0000256" key="2">
    <source>
        <dbReference type="ARBA" id="ARBA00022475"/>
    </source>
</evidence>
<evidence type="ECO:0000256" key="5">
    <source>
        <dbReference type="ARBA" id="ARBA00023040"/>
    </source>
</evidence>
<dbReference type="Pfam" id="PF00001">
    <property type="entry name" value="7tm_1"/>
    <property type="match status" value="1"/>
</dbReference>
<dbReference type="GO" id="GO:0030425">
    <property type="term" value="C:dendrite"/>
    <property type="evidence" value="ECO:0000318"/>
    <property type="project" value="GO_Central"/>
</dbReference>
<keyword evidence="3 9" id="KW-0812">Transmembrane</keyword>
<sequence length="388" mass="43766">MDSKNTTAGNFSLIGENTGLEMQLSKGIAILITLLTSCLISLTVLGNTFVIVAFIIDKRLRNQSDFVLLNLAICDFVIGAFTSPMYVLYFLTGKWMFGTTLCKLWLTVDYTVSTASAFNVVLISYDRFLSVTKVVLYRSLQNKRSHTFVSLASVWIFSFGLYGPAILSWRNEDIDSTAPVTTCVPGFNDVWYINFGISCVDFALPLISISFFNLSIYCNIKKRSRKKRQKSVLGKQKENDGNLNIVASNSVLFSAQLHAMGNHGTEKKLALCLRHCFPYRKPSSFIHNNATLQHRNISQVNLSRDEKIARSLSILVCAFIICWAPYTFLASIRAACSGYCVASYWYDITTWILYMNSAINPILYPLCHKCFRKAFVLVVKKSKKFLKI</sequence>
<organism evidence="11 12">
    <name type="scientific">Xenopus laevis</name>
    <name type="common">African clawed frog</name>
    <dbReference type="NCBI Taxonomy" id="8355"/>
    <lineage>
        <taxon>Eukaryota</taxon>
        <taxon>Metazoa</taxon>
        <taxon>Chordata</taxon>
        <taxon>Craniata</taxon>
        <taxon>Vertebrata</taxon>
        <taxon>Euteleostomi</taxon>
        <taxon>Amphibia</taxon>
        <taxon>Batrachia</taxon>
        <taxon>Anura</taxon>
        <taxon>Pipoidea</taxon>
        <taxon>Pipidae</taxon>
        <taxon>Xenopodinae</taxon>
        <taxon>Xenopus</taxon>
        <taxon>Xenopus</taxon>
    </lineage>
</organism>
<keyword evidence="4" id="KW-1133">Transmembrane helix</keyword>
<evidence type="ECO:0000256" key="7">
    <source>
        <dbReference type="ARBA" id="ARBA00023170"/>
    </source>
</evidence>
<dbReference type="GO" id="GO:0007197">
    <property type="term" value="P:adenylate cyclase-inhibiting G protein-coupled acetylcholine receptor signaling pathway"/>
    <property type="evidence" value="ECO:0000318"/>
    <property type="project" value="GO_Central"/>
</dbReference>
<dbReference type="CTD" id="108718555"/>
<dbReference type="InterPro" id="IPR000276">
    <property type="entry name" value="GPCR_Rhodpsn"/>
</dbReference>
<dbReference type="GO" id="GO:0004993">
    <property type="term" value="F:G protein-coupled serotonin receptor activity"/>
    <property type="evidence" value="ECO:0007669"/>
    <property type="project" value="TreeGrafter"/>
</dbReference>
<evidence type="ECO:0000256" key="4">
    <source>
        <dbReference type="ARBA" id="ARBA00022989"/>
    </source>
</evidence>
<dbReference type="KEGG" id="xla:108718555"/>
<dbReference type="PANTHER" id="PTHR24247:SF269">
    <property type="entry name" value="MUSCARINIC ACETYLCHOLINE RECEPTOR"/>
    <property type="match status" value="1"/>
</dbReference>
<evidence type="ECO:0000313" key="12">
    <source>
        <dbReference type="RefSeq" id="XP_018122378.2"/>
    </source>
</evidence>
<dbReference type="GO" id="GO:0007268">
    <property type="term" value="P:chemical synaptic transmission"/>
    <property type="evidence" value="ECO:0000318"/>
    <property type="project" value="GO_Central"/>
</dbReference>
<reference evidence="12" key="1">
    <citation type="submission" date="2025-08" db="UniProtKB">
        <authorList>
            <consortium name="RefSeq"/>
        </authorList>
    </citation>
    <scope>IDENTIFICATION</scope>
    <source>
        <strain evidence="12">J_2021</strain>
        <tissue evidence="12">Erythrocytes</tissue>
    </source>
</reference>
<evidence type="ECO:0000313" key="11">
    <source>
        <dbReference type="Proteomes" id="UP000186698"/>
    </source>
</evidence>
<evidence type="ECO:0000256" key="8">
    <source>
        <dbReference type="ARBA" id="ARBA00023224"/>
    </source>
</evidence>
<protein>
    <submittedName>
        <fullName evidence="12">Histamine H3 receptor</fullName>
    </submittedName>
</protein>
<dbReference type="GO" id="GO:0005886">
    <property type="term" value="C:plasma membrane"/>
    <property type="evidence" value="ECO:0000318"/>
    <property type="project" value="GO_Central"/>
</dbReference>
<keyword evidence="2" id="KW-1003">Cell membrane</keyword>
<keyword evidence="8 9" id="KW-0807">Transducer</keyword>
<evidence type="ECO:0000256" key="6">
    <source>
        <dbReference type="ARBA" id="ARBA00023136"/>
    </source>
</evidence>
<dbReference type="PANTHER" id="PTHR24247">
    <property type="entry name" value="5-HYDROXYTRYPTAMINE RECEPTOR"/>
    <property type="match status" value="1"/>
</dbReference>
<dbReference type="GO" id="GO:0007187">
    <property type="term" value="P:G protein-coupled receptor signaling pathway, coupled to cyclic nucleotide second messenger"/>
    <property type="evidence" value="ECO:0000318"/>
    <property type="project" value="GO_Central"/>
</dbReference>
<keyword evidence="11" id="KW-1185">Reference proteome</keyword>
<dbReference type="PRINTS" id="PR00237">
    <property type="entry name" value="GPCRRHODOPSN"/>
</dbReference>
<dbReference type="PROSITE" id="PS50262">
    <property type="entry name" value="G_PROTEIN_RECEP_F1_2"/>
    <property type="match status" value="1"/>
</dbReference>
<keyword evidence="5 9" id="KW-0297">G-protein coupled receptor</keyword>
<evidence type="ECO:0000256" key="9">
    <source>
        <dbReference type="RuleBase" id="RU000688"/>
    </source>
</evidence>
<evidence type="ECO:0000259" key="10">
    <source>
        <dbReference type="PROSITE" id="PS50262"/>
    </source>
</evidence>
<dbReference type="OMA" id="WDITENI"/>
<dbReference type="GO" id="GO:0004969">
    <property type="term" value="F:histamine receptor activity"/>
    <property type="evidence" value="ECO:0000318"/>
    <property type="project" value="GO_Central"/>
</dbReference>
<proteinExistence type="inferred from homology"/>
<dbReference type="OrthoDB" id="10071887at2759"/>
<dbReference type="SUPFAM" id="SSF81321">
    <property type="entry name" value="Family A G protein-coupled receptor-like"/>
    <property type="match status" value="1"/>
</dbReference>
<accession>A0A1L8FYQ5</accession>
<dbReference type="GO" id="GO:0045202">
    <property type="term" value="C:synapse"/>
    <property type="evidence" value="ECO:0000318"/>
    <property type="project" value="GO_Central"/>
</dbReference>
<comment type="similarity">
    <text evidence="9">Belongs to the G-protein coupled receptor 1 family.</text>
</comment>
<keyword evidence="6" id="KW-0472">Membrane</keyword>
<dbReference type="Gene3D" id="1.20.1070.10">
    <property type="entry name" value="Rhodopsin 7-helix transmembrane proteins"/>
    <property type="match status" value="1"/>
</dbReference>
<dbReference type="PROSITE" id="PS00237">
    <property type="entry name" value="G_PROTEIN_RECEP_F1_1"/>
    <property type="match status" value="1"/>
</dbReference>
<dbReference type="AlphaFoldDB" id="A0A1L8FYQ5"/>
<dbReference type="RefSeq" id="XP_018122378.2">
    <property type="nucleotide sequence ID" value="XM_018266889.2"/>
</dbReference>
<dbReference type="GeneID" id="108718555"/>
<dbReference type="GO" id="GO:0030594">
    <property type="term" value="F:neurotransmitter receptor activity"/>
    <property type="evidence" value="ECO:0000318"/>
    <property type="project" value="GO_Central"/>
</dbReference>
<feature type="domain" description="G-protein coupled receptors family 1 profile" evidence="10">
    <location>
        <begin position="46"/>
        <end position="364"/>
    </location>
</feature>
<evidence type="ECO:0000256" key="3">
    <source>
        <dbReference type="ARBA" id="ARBA00022692"/>
    </source>
</evidence>
<dbReference type="GO" id="GO:0016907">
    <property type="term" value="F:G protein-coupled acetylcholine receptor activity"/>
    <property type="evidence" value="ECO:0007669"/>
    <property type="project" value="TreeGrafter"/>
</dbReference>